<evidence type="ECO:0000256" key="1">
    <source>
        <dbReference type="ARBA" id="ARBA00007626"/>
    </source>
</evidence>
<feature type="repeat" description="PPR" evidence="3">
    <location>
        <begin position="257"/>
        <end position="291"/>
    </location>
</feature>
<gene>
    <name evidence="4" type="ORF">RJ641_033349</name>
</gene>
<feature type="repeat" description="PPR" evidence="3">
    <location>
        <begin position="327"/>
        <end position="361"/>
    </location>
</feature>
<reference evidence="4 5" key="1">
    <citation type="submission" date="2023-12" db="EMBL/GenBank/DDBJ databases">
        <title>A high-quality genome assembly for Dillenia turbinata (Dilleniales).</title>
        <authorList>
            <person name="Chanderbali A."/>
        </authorList>
    </citation>
    <scope>NUCLEOTIDE SEQUENCE [LARGE SCALE GENOMIC DNA]</scope>
    <source>
        <strain evidence="4">LSX21</strain>
        <tissue evidence="4">Leaf</tissue>
    </source>
</reference>
<name>A0AAN8VR17_9MAGN</name>
<feature type="repeat" description="PPR" evidence="3">
    <location>
        <begin position="498"/>
        <end position="532"/>
    </location>
</feature>
<evidence type="ECO:0000313" key="4">
    <source>
        <dbReference type="EMBL" id="KAK6936319.1"/>
    </source>
</evidence>
<feature type="repeat" description="PPR" evidence="3">
    <location>
        <begin position="857"/>
        <end position="891"/>
    </location>
</feature>
<feature type="repeat" description="PPR" evidence="3">
    <location>
        <begin position="292"/>
        <end position="326"/>
    </location>
</feature>
<dbReference type="EMBL" id="JBAMMX010000007">
    <property type="protein sequence ID" value="KAK6936319.1"/>
    <property type="molecule type" value="Genomic_DNA"/>
</dbReference>
<feature type="repeat" description="PPR" evidence="3">
    <location>
        <begin position="362"/>
        <end position="396"/>
    </location>
</feature>
<keyword evidence="5" id="KW-1185">Reference proteome</keyword>
<feature type="repeat" description="PPR" evidence="3">
    <location>
        <begin position="822"/>
        <end position="856"/>
    </location>
</feature>
<dbReference type="PANTHER" id="PTHR47447">
    <property type="entry name" value="OS03G0856100 PROTEIN"/>
    <property type="match status" value="1"/>
</dbReference>
<dbReference type="SUPFAM" id="SSF81901">
    <property type="entry name" value="HCP-like"/>
    <property type="match status" value="2"/>
</dbReference>
<dbReference type="PROSITE" id="PS51375">
    <property type="entry name" value="PPR"/>
    <property type="match status" value="14"/>
</dbReference>
<dbReference type="Gene3D" id="1.25.40.10">
    <property type="entry name" value="Tetratricopeptide repeat domain"/>
    <property type="match status" value="7"/>
</dbReference>
<accession>A0AAN8VR17</accession>
<evidence type="ECO:0000256" key="2">
    <source>
        <dbReference type="ARBA" id="ARBA00022737"/>
    </source>
</evidence>
<dbReference type="PANTHER" id="PTHR47447:SF22">
    <property type="entry name" value="TETRATRICOPEPTIDE-LIKE HELICAL DOMAIN SUPERFAMILY"/>
    <property type="match status" value="1"/>
</dbReference>
<dbReference type="Pfam" id="PF01535">
    <property type="entry name" value="PPR"/>
    <property type="match status" value="5"/>
</dbReference>
<feature type="repeat" description="PPR" evidence="3">
    <location>
        <begin position="568"/>
        <end position="602"/>
    </location>
</feature>
<comment type="caution">
    <text evidence="4">The sequence shown here is derived from an EMBL/GenBank/DDBJ whole genome shotgun (WGS) entry which is preliminary data.</text>
</comment>
<evidence type="ECO:0000313" key="5">
    <source>
        <dbReference type="Proteomes" id="UP001370490"/>
    </source>
</evidence>
<dbReference type="Pfam" id="PF13041">
    <property type="entry name" value="PPR_2"/>
    <property type="match status" value="5"/>
</dbReference>
<feature type="repeat" description="PPR" evidence="3">
    <location>
        <begin position="638"/>
        <end position="672"/>
    </location>
</feature>
<dbReference type="NCBIfam" id="TIGR00756">
    <property type="entry name" value="PPR"/>
    <property type="match status" value="12"/>
</dbReference>
<protein>
    <submittedName>
        <fullName evidence="4">Pentatricopeptide repeat</fullName>
    </submittedName>
</protein>
<keyword evidence="2" id="KW-0677">Repeat</keyword>
<feature type="repeat" description="PPR" evidence="3">
    <location>
        <begin position="463"/>
        <end position="497"/>
    </location>
</feature>
<dbReference type="AlphaFoldDB" id="A0AAN8VR17"/>
<feature type="repeat" description="PPR" evidence="3">
    <location>
        <begin position="80"/>
        <end position="115"/>
    </location>
</feature>
<evidence type="ECO:0000256" key="3">
    <source>
        <dbReference type="PROSITE-ProRule" id="PRU00708"/>
    </source>
</evidence>
<feature type="repeat" description="PPR" evidence="3">
    <location>
        <begin position="603"/>
        <end position="637"/>
    </location>
</feature>
<organism evidence="4 5">
    <name type="scientific">Dillenia turbinata</name>
    <dbReference type="NCBI Taxonomy" id="194707"/>
    <lineage>
        <taxon>Eukaryota</taxon>
        <taxon>Viridiplantae</taxon>
        <taxon>Streptophyta</taxon>
        <taxon>Embryophyta</taxon>
        <taxon>Tracheophyta</taxon>
        <taxon>Spermatophyta</taxon>
        <taxon>Magnoliopsida</taxon>
        <taxon>eudicotyledons</taxon>
        <taxon>Gunneridae</taxon>
        <taxon>Pentapetalae</taxon>
        <taxon>Dilleniales</taxon>
        <taxon>Dilleniaceae</taxon>
        <taxon>Dillenia</taxon>
    </lineage>
</organism>
<dbReference type="InterPro" id="IPR002885">
    <property type="entry name" value="PPR_rpt"/>
</dbReference>
<dbReference type="Pfam" id="PF12854">
    <property type="entry name" value="PPR_1"/>
    <property type="match status" value="1"/>
</dbReference>
<comment type="similarity">
    <text evidence="1">Belongs to the PPR family. P subfamily.</text>
</comment>
<proteinExistence type="inferred from homology"/>
<feature type="repeat" description="PPR" evidence="3">
    <location>
        <begin position="787"/>
        <end position="821"/>
    </location>
</feature>
<dbReference type="Proteomes" id="UP001370490">
    <property type="component" value="Unassembled WGS sequence"/>
</dbReference>
<sequence>MKPRRLLTTCPLPIEPLESSLEPINNDLKNLRLSLMERLIARNFIPSAQKMLQRIICQTSSALEAVSVIEFASVGGMEIDLCSYAVLLSKLVRFGEPLLAEAFYFQDIVRRGIEPNHSVLSSLVICFCKLDKLDEARIHFDRIFELNSLPCKEACHLLIHTLCVQGRALEGFDCLIRVNDAGMEVGFGCFSKLIDGLSFGGNLDEALQMFDIMSKKNGYLPCPRLYKSLFYGLCKRGRLLEAQLLCGDMELDGLFVDKTMFTALINGYCKDKKMKMAMQVFLRMLKIGCEPDGYTYNTLIHGFVKLGLADKSRIIWNQMAMRGLQPDLVSNHIMINKHCEEGKVERALAHFKELHRRNVVLPVHFYTVLISALYKENRLSEVDQLCEQMVKSGVVPDNVLLQTLIPMYPKGDELRLTFVILQAVAKNGCHIDPSLLSVASSGDIKLEIRLLLQEIMKRNLNLGYKGFEILITGLCAGGNPDDALLCMDEIMSLGCTPSTSSYNSLIKCLFEVGLSEDVESVLDIMQVQGVVPNLGTYLIMVHGYCNIGDFVSAYAALDHMVEAGIRPSVAIYNTIVTCLCREKRISEAEDIFKRMLKSGVDPDEVMYLTMINGYSKNGKALRACQLFEKMVECGIQPSYRAYTALINGLVKKNRLTEGYHYLQQMLNNGFMPNGVFCTALMNQALRKGALEFGLRLFDLMERTHMERDLITYIALGSGVCRNITNIRKRGLTRWVEIRGDKLLRLIHQKIQMPMMTNLRLSCKSPELLICFVLKLMHVIKESPYMPNLYLCNCLISGFFQADRILDAYDIFEMMQIQGVRPNQVTFTILMDGNIKSGNIDLAVGFFNKMNADGCAIDGVAYNTLLDGLCQARRPLDALTLAQSMHKRGLIPNWSSYRKLLHCLCTCNYSSDLAVIVLKEMFCYGYYPSWHNYVHLLCALSEESKLSEAEMRLQKVSFLACLRKLCLVAADEIIFYLKIMEALLLVIAGEVASPSHHDCVFIIKQALAIAAFLSQSKKANVKQERHVISEPDVNLDEKAGAGQAGIEKVRWKMIVTTLNT</sequence>
<dbReference type="InterPro" id="IPR011990">
    <property type="entry name" value="TPR-like_helical_dom_sf"/>
</dbReference>
<feature type="repeat" description="PPR" evidence="3">
    <location>
        <begin position="533"/>
        <end position="567"/>
    </location>
</feature>